<dbReference type="InterPro" id="IPR035979">
    <property type="entry name" value="RBD_domain_sf"/>
</dbReference>
<feature type="compositionally biased region" description="Polar residues" evidence="3">
    <location>
        <begin position="19"/>
        <end position="34"/>
    </location>
</feature>
<dbReference type="OrthoDB" id="6730379at2759"/>
<name>A0A9P4Q1Z6_9PEZI</name>
<organism evidence="5 6">
    <name type="scientific">Polychaeton citri CBS 116435</name>
    <dbReference type="NCBI Taxonomy" id="1314669"/>
    <lineage>
        <taxon>Eukaryota</taxon>
        <taxon>Fungi</taxon>
        <taxon>Dikarya</taxon>
        <taxon>Ascomycota</taxon>
        <taxon>Pezizomycotina</taxon>
        <taxon>Dothideomycetes</taxon>
        <taxon>Dothideomycetidae</taxon>
        <taxon>Capnodiales</taxon>
        <taxon>Capnodiaceae</taxon>
        <taxon>Polychaeton</taxon>
    </lineage>
</organism>
<dbReference type="InterPro" id="IPR000504">
    <property type="entry name" value="RRM_dom"/>
</dbReference>
<evidence type="ECO:0000259" key="4">
    <source>
        <dbReference type="PROSITE" id="PS50102"/>
    </source>
</evidence>
<feature type="region of interest" description="Disordered" evidence="3">
    <location>
        <begin position="56"/>
        <end position="119"/>
    </location>
</feature>
<dbReference type="EMBL" id="MU003868">
    <property type="protein sequence ID" value="KAF2716572.1"/>
    <property type="molecule type" value="Genomic_DNA"/>
</dbReference>
<evidence type="ECO:0000256" key="2">
    <source>
        <dbReference type="PROSITE-ProRule" id="PRU00176"/>
    </source>
</evidence>
<keyword evidence="6" id="KW-1185">Reference proteome</keyword>
<dbReference type="Pfam" id="PF00076">
    <property type="entry name" value="RRM_1"/>
    <property type="match status" value="2"/>
</dbReference>
<feature type="domain" description="RRM" evidence="4">
    <location>
        <begin position="127"/>
        <end position="204"/>
    </location>
</feature>
<dbReference type="PANTHER" id="PTHR48027">
    <property type="entry name" value="HETEROGENEOUS NUCLEAR RIBONUCLEOPROTEIN 87F-RELATED"/>
    <property type="match status" value="1"/>
</dbReference>
<dbReference type="AlphaFoldDB" id="A0A9P4Q1Z6"/>
<protein>
    <submittedName>
        <fullName evidence="5">RNA-binding domain-containing protein</fullName>
    </submittedName>
</protein>
<evidence type="ECO:0000256" key="1">
    <source>
        <dbReference type="ARBA" id="ARBA00022884"/>
    </source>
</evidence>
<dbReference type="GO" id="GO:0003723">
    <property type="term" value="F:RNA binding"/>
    <property type="evidence" value="ECO:0007669"/>
    <property type="project" value="UniProtKB-UniRule"/>
</dbReference>
<feature type="compositionally biased region" description="Basic and acidic residues" evidence="3">
    <location>
        <begin position="100"/>
        <end position="119"/>
    </location>
</feature>
<comment type="caution">
    <text evidence="5">The sequence shown here is derived from an EMBL/GenBank/DDBJ whole genome shotgun (WGS) entry which is preliminary data.</text>
</comment>
<keyword evidence="1 2" id="KW-0694">RNA-binding</keyword>
<evidence type="ECO:0000313" key="5">
    <source>
        <dbReference type="EMBL" id="KAF2716572.1"/>
    </source>
</evidence>
<dbReference type="InterPro" id="IPR052462">
    <property type="entry name" value="SLIRP/GR-RBP-like"/>
</dbReference>
<dbReference type="CDD" id="cd00590">
    <property type="entry name" value="RRM_SF"/>
    <property type="match status" value="1"/>
</dbReference>
<dbReference type="InterPro" id="IPR012677">
    <property type="entry name" value="Nucleotide-bd_a/b_plait_sf"/>
</dbReference>
<gene>
    <name evidence="5" type="ORF">K431DRAFT_257207</name>
</gene>
<accession>A0A9P4Q1Z6</accession>
<reference evidence="5" key="1">
    <citation type="journal article" date="2020" name="Stud. Mycol.">
        <title>101 Dothideomycetes genomes: a test case for predicting lifestyles and emergence of pathogens.</title>
        <authorList>
            <person name="Haridas S."/>
            <person name="Albert R."/>
            <person name="Binder M."/>
            <person name="Bloem J."/>
            <person name="Labutti K."/>
            <person name="Salamov A."/>
            <person name="Andreopoulos B."/>
            <person name="Baker S."/>
            <person name="Barry K."/>
            <person name="Bills G."/>
            <person name="Bluhm B."/>
            <person name="Cannon C."/>
            <person name="Castanera R."/>
            <person name="Culley D."/>
            <person name="Daum C."/>
            <person name="Ezra D."/>
            <person name="Gonzalez J."/>
            <person name="Henrissat B."/>
            <person name="Kuo A."/>
            <person name="Liang C."/>
            <person name="Lipzen A."/>
            <person name="Lutzoni F."/>
            <person name="Magnuson J."/>
            <person name="Mondo S."/>
            <person name="Nolan M."/>
            <person name="Ohm R."/>
            <person name="Pangilinan J."/>
            <person name="Park H.-J."/>
            <person name="Ramirez L."/>
            <person name="Alfaro M."/>
            <person name="Sun H."/>
            <person name="Tritt A."/>
            <person name="Yoshinaga Y."/>
            <person name="Zwiers L.-H."/>
            <person name="Turgeon B."/>
            <person name="Goodwin S."/>
            <person name="Spatafora J."/>
            <person name="Crous P."/>
            <person name="Grigoriev I."/>
        </authorList>
    </citation>
    <scope>NUCLEOTIDE SEQUENCE</scope>
    <source>
        <strain evidence="5">CBS 116435</strain>
    </source>
</reference>
<sequence length="321" mass="36061">MFHLRRAAARALSRSSALKQPSQFTSFTLSPRQSVATNPSLVRSFHQSLQWRATDDKDVTEAKREETREESIATPDVASSYATAADAVAESSGSTSAPLKQREFSSFERRPRRSEPIGDHRAKVPSKILYLGNLFFDVTAADLEAEFAKYGEVVNCRVVSDERGMSKGFGYVELSSQEEADRAIQDGDQNIFQGRRMKVDYHIAKQRPTSARQRDPRPPRPVAPPSKTLFIGNMNYQMSDRDLNDVFREIRDVVDVRIAIDRRTGQPRGFAHADFIDIASAQKAKEILENMTVFGRQLRVDFTGESANSPGPRVRTTREST</sequence>
<evidence type="ECO:0000256" key="3">
    <source>
        <dbReference type="SAM" id="MobiDB-lite"/>
    </source>
</evidence>
<feature type="region of interest" description="Disordered" evidence="3">
    <location>
        <begin position="205"/>
        <end position="225"/>
    </location>
</feature>
<dbReference type="SUPFAM" id="SSF54928">
    <property type="entry name" value="RNA-binding domain, RBD"/>
    <property type="match status" value="2"/>
</dbReference>
<dbReference type="Proteomes" id="UP000799441">
    <property type="component" value="Unassembled WGS sequence"/>
</dbReference>
<proteinExistence type="predicted"/>
<dbReference type="SMART" id="SM00360">
    <property type="entry name" value="RRM"/>
    <property type="match status" value="2"/>
</dbReference>
<feature type="domain" description="RRM" evidence="4">
    <location>
        <begin position="227"/>
        <end position="305"/>
    </location>
</feature>
<evidence type="ECO:0000313" key="6">
    <source>
        <dbReference type="Proteomes" id="UP000799441"/>
    </source>
</evidence>
<dbReference type="Gene3D" id="3.30.70.330">
    <property type="match status" value="2"/>
</dbReference>
<feature type="compositionally biased region" description="Basic and acidic residues" evidence="3">
    <location>
        <begin position="56"/>
        <end position="71"/>
    </location>
</feature>
<dbReference type="PROSITE" id="PS50102">
    <property type="entry name" value="RRM"/>
    <property type="match status" value="2"/>
</dbReference>
<feature type="compositionally biased region" description="Low complexity" evidence="3">
    <location>
        <begin position="78"/>
        <end position="92"/>
    </location>
</feature>
<feature type="region of interest" description="Disordered" evidence="3">
    <location>
        <begin position="12"/>
        <end position="34"/>
    </location>
</feature>